<protein>
    <submittedName>
        <fullName evidence="2">2,3-dimethylmalate lyase</fullName>
    </submittedName>
</protein>
<dbReference type="EMBL" id="VNKQ01000010">
    <property type="protein sequence ID" value="KAG0648537.1"/>
    <property type="molecule type" value="Genomic_DNA"/>
</dbReference>
<reference evidence="2" key="1">
    <citation type="submission" date="2019-07" db="EMBL/GenBank/DDBJ databases">
        <title>Hyphodiscus hymeniophilus genome sequencing and assembly.</title>
        <authorList>
            <person name="Kramer G."/>
            <person name="Nodwell J."/>
        </authorList>
    </citation>
    <scope>NUCLEOTIDE SEQUENCE</scope>
    <source>
        <strain evidence="2">ATCC 34498</strain>
    </source>
</reference>
<sequence>MSKPTTPVPAAAKLRELLAEKDKVVVCPGVYDGFTARIALAAGFDALYMTGAGTTMSMLGQADLGIATLNDMVQNAGMIAGLNRKLPLIADADTGYGGPLMVGRTTAQYMQAGVAAFHLEDQVQTKRCGHLRNKELVDEEVFLSRIKAAVNMRVQTPGDILIIARTDALQSLGFEAALNRLKKAIAIGADIAFLEGIANAEQAKQACQELSPTPVLLNNVAGGLTPKWTVQEAKDLGFKIVIYPGFALGPVYKAVADAAKELKETGDLQVPTSAGPKAIFEICGLKEAIEFDIAAGGNLYVRGV</sequence>
<dbReference type="InterPro" id="IPR040442">
    <property type="entry name" value="Pyrv_kinase-like_dom_sf"/>
</dbReference>
<comment type="catalytic activity">
    <reaction evidence="1">
        <text>(2S,3R)-3-hydroxybutane-1,2,3-tricarboxylate = pyruvate + succinate</text>
        <dbReference type="Rhea" id="RHEA:16809"/>
        <dbReference type="ChEBI" id="CHEBI:15361"/>
        <dbReference type="ChEBI" id="CHEBI:30031"/>
        <dbReference type="ChEBI" id="CHEBI:57429"/>
        <dbReference type="EC" id="4.1.3.30"/>
    </reaction>
</comment>
<gene>
    <name evidence="2" type="ORF">D0Z07_5245</name>
</gene>
<evidence type="ECO:0000256" key="1">
    <source>
        <dbReference type="ARBA" id="ARBA00001050"/>
    </source>
</evidence>
<dbReference type="Pfam" id="PF13714">
    <property type="entry name" value="PEP_mutase"/>
    <property type="match status" value="1"/>
</dbReference>
<name>A0A9P7AWL8_9HELO</name>
<dbReference type="GO" id="GO:0046421">
    <property type="term" value="F:methylisocitrate lyase activity"/>
    <property type="evidence" value="ECO:0007669"/>
    <property type="project" value="UniProtKB-EC"/>
</dbReference>
<keyword evidence="2" id="KW-0456">Lyase</keyword>
<dbReference type="OrthoDB" id="1923844at2759"/>
<dbReference type="Gene3D" id="3.20.20.60">
    <property type="entry name" value="Phosphoenolpyruvate-binding domains"/>
    <property type="match status" value="1"/>
</dbReference>
<keyword evidence="3" id="KW-1185">Reference proteome</keyword>
<dbReference type="InterPro" id="IPR018523">
    <property type="entry name" value="Isocitrate_lyase_ph_CS"/>
</dbReference>
<organism evidence="2 3">
    <name type="scientific">Hyphodiscus hymeniophilus</name>
    <dbReference type="NCBI Taxonomy" id="353542"/>
    <lineage>
        <taxon>Eukaryota</taxon>
        <taxon>Fungi</taxon>
        <taxon>Dikarya</taxon>
        <taxon>Ascomycota</taxon>
        <taxon>Pezizomycotina</taxon>
        <taxon>Leotiomycetes</taxon>
        <taxon>Helotiales</taxon>
        <taxon>Hyphodiscaceae</taxon>
        <taxon>Hyphodiscus</taxon>
    </lineage>
</organism>
<comment type="caution">
    <text evidence="2">The sequence shown here is derived from an EMBL/GenBank/DDBJ whole genome shotgun (WGS) entry which is preliminary data.</text>
</comment>
<dbReference type="PROSITE" id="PS00161">
    <property type="entry name" value="ISOCITRATE_LYASE"/>
    <property type="match status" value="1"/>
</dbReference>
<dbReference type="PANTHER" id="PTHR42905:SF2">
    <property type="entry name" value="PHOSPHOENOLPYRUVATE CARBOXYLASE FAMILY PROTEIN"/>
    <property type="match status" value="1"/>
</dbReference>
<evidence type="ECO:0000313" key="3">
    <source>
        <dbReference type="Proteomes" id="UP000785200"/>
    </source>
</evidence>
<dbReference type="CDD" id="cd00377">
    <property type="entry name" value="ICL_PEPM"/>
    <property type="match status" value="1"/>
</dbReference>
<evidence type="ECO:0000313" key="2">
    <source>
        <dbReference type="EMBL" id="KAG0648537.1"/>
    </source>
</evidence>
<dbReference type="InterPro" id="IPR015813">
    <property type="entry name" value="Pyrv/PenolPyrv_kinase-like_dom"/>
</dbReference>
<dbReference type="InterPro" id="IPR039556">
    <property type="entry name" value="ICL/PEPM"/>
</dbReference>
<dbReference type="SUPFAM" id="SSF51621">
    <property type="entry name" value="Phosphoenolpyruvate/pyruvate domain"/>
    <property type="match status" value="1"/>
</dbReference>
<proteinExistence type="predicted"/>
<accession>A0A9P7AWL8</accession>
<dbReference type="Proteomes" id="UP000785200">
    <property type="component" value="Unassembled WGS sequence"/>
</dbReference>
<dbReference type="PANTHER" id="PTHR42905">
    <property type="entry name" value="PHOSPHOENOLPYRUVATE CARBOXYLASE"/>
    <property type="match status" value="1"/>
</dbReference>
<dbReference type="AlphaFoldDB" id="A0A9P7AWL8"/>